<organism evidence="2 3">
    <name type="scientific">Caerostris darwini</name>
    <dbReference type="NCBI Taxonomy" id="1538125"/>
    <lineage>
        <taxon>Eukaryota</taxon>
        <taxon>Metazoa</taxon>
        <taxon>Ecdysozoa</taxon>
        <taxon>Arthropoda</taxon>
        <taxon>Chelicerata</taxon>
        <taxon>Arachnida</taxon>
        <taxon>Araneae</taxon>
        <taxon>Araneomorphae</taxon>
        <taxon>Entelegynae</taxon>
        <taxon>Araneoidea</taxon>
        <taxon>Araneidae</taxon>
        <taxon>Caerostris</taxon>
    </lineage>
</organism>
<name>A0AAV4P5N7_9ARAC</name>
<dbReference type="Proteomes" id="UP001054837">
    <property type="component" value="Unassembled WGS sequence"/>
</dbReference>
<evidence type="ECO:0000256" key="1">
    <source>
        <dbReference type="SAM" id="MobiDB-lite"/>
    </source>
</evidence>
<dbReference type="EMBL" id="BPLQ01002288">
    <property type="protein sequence ID" value="GIX91061.1"/>
    <property type="molecule type" value="Genomic_DNA"/>
</dbReference>
<sequence>MRVTPFLPKHSLAYLPGLLYSLWVEHIRMELSVSKFQAVPILQTNFPQEFEYVRFAELSVTSAEKFLEQKDKNKKQKPTVDGNSPLAFHI</sequence>
<reference evidence="2 3" key="1">
    <citation type="submission" date="2021-06" db="EMBL/GenBank/DDBJ databases">
        <title>Caerostris darwini draft genome.</title>
        <authorList>
            <person name="Kono N."/>
            <person name="Arakawa K."/>
        </authorList>
    </citation>
    <scope>NUCLEOTIDE SEQUENCE [LARGE SCALE GENOMIC DNA]</scope>
</reference>
<protein>
    <submittedName>
        <fullName evidence="2">Uncharacterized protein</fullName>
    </submittedName>
</protein>
<proteinExistence type="predicted"/>
<comment type="caution">
    <text evidence="2">The sequence shown here is derived from an EMBL/GenBank/DDBJ whole genome shotgun (WGS) entry which is preliminary data.</text>
</comment>
<evidence type="ECO:0000313" key="3">
    <source>
        <dbReference type="Proteomes" id="UP001054837"/>
    </source>
</evidence>
<gene>
    <name evidence="2" type="ORF">CDAR_187151</name>
</gene>
<accession>A0AAV4P5N7</accession>
<keyword evidence="3" id="KW-1185">Reference proteome</keyword>
<evidence type="ECO:0000313" key="2">
    <source>
        <dbReference type="EMBL" id="GIX91061.1"/>
    </source>
</evidence>
<feature type="region of interest" description="Disordered" evidence="1">
    <location>
        <begin position="69"/>
        <end position="90"/>
    </location>
</feature>
<dbReference type="AlphaFoldDB" id="A0AAV4P5N7"/>